<accession>A0ACB9D0U1</accession>
<evidence type="ECO:0000313" key="1">
    <source>
        <dbReference type="EMBL" id="KAI3740068.1"/>
    </source>
</evidence>
<proteinExistence type="predicted"/>
<organism evidence="1 2">
    <name type="scientific">Cichorium intybus</name>
    <name type="common">Chicory</name>
    <dbReference type="NCBI Taxonomy" id="13427"/>
    <lineage>
        <taxon>Eukaryota</taxon>
        <taxon>Viridiplantae</taxon>
        <taxon>Streptophyta</taxon>
        <taxon>Embryophyta</taxon>
        <taxon>Tracheophyta</taxon>
        <taxon>Spermatophyta</taxon>
        <taxon>Magnoliopsida</taxon>
        <taxon>eudicotyledons</taxon>
        <taxon>Gunneridae</taxon>
        <taxon>Pentapetalae</taxon>
        <taxon>asterids</taxon>
        <taxon>campanulids</taxon>
        <taxon>Asterales</taxon>
        <taxon>Asteraceae</taxon>
        <taxon>Cichorioideae</taxon>
        <taxon>Cichorieae</taxon>
        <taxon>Cichoriinae</taxon>
        <taxon>Cichorium</taxon>
    </lineage>
</organism>
<keyword evidence="2" id="KW-1185">Reference proteome</keyword>
<gene>
    <name evidence="1" type="ORF">L2E82_30486</name>
</gene>
<reference evidence="2" key="1">
    <citation type="journal article" date="2022" name="Mol. Ecol. Resour.">
        <title>The genomes of chicory, endive, great burdock and yacon provide insights into Asteraceae palaeo-polyploidization history and plant inulin production.</title>
        <authorList>
            <person name="Fan W."/>
            <person name="Wang S."/>
            <person name="Wang H."/>
            <person name="Wang A."/>
            <person name="Jiang F."/>
            <person name="Liu H."/>
            <person name="Zhao H."/>
            <person name="Xu D."/>
            <person name="Zhang Y."/>
        </authorList>
    </citation>
    <scope>NUCLEOTIDE SEQUENCE [LARGE SCALE GENOMIC DNA]</scope>
    <source>
        <strain evidence="2">cv. Punajuju</strain>
    </source>
</reference>
<reference evidence="1 2" key="2">
    <citation type="journal article" date="2022" name="Mol. Ecol. Resour.">
        <title>The genomes of chicory, endive, great burdock and yacon provide insights into Asteraceae paleo-polyploidization history and plant inulin production.</title>
        <authorList>
            <person name="Fan W."/>
            <person name="Wang S."/>
            <person name="Wang H."/>
            <person name="Wang A."/>
            <person name="Jiang F."/>
            <person name="Liu H."/>
            <person name="Zhao H."/>
            <person name="Xu D."/>
            <person name="Zhang Y."/>
        </authorList>
    </citation>
    <scope>NUCLEOTIDE SEQUENCE [LARGE SCALE GENOMIC DNA]</scope>
    <source>
        <strain evidence="2">cv. Punajuju</strain>
        <tissue evidence="1">Leaves</tissue>
    </source>
</reference>
<comment type="caution">
    <text evidence="1">The sequence shown here is derived from an EMBL/GenBank/DDBJ whole genome shotgun (WGS) entry which is preliminary data.</text>
</comment>
<evidence type="ECO:0000313" key="2">
    <source>
        <dbReference type="Proteomes" id="UP001055811"/>
    </source>
</evidence>
<name>A0ACB9D0U1_CICIN</name>
<dbReference type="Proteomes" id="UP001055811">
    <property type="component" value="Linkage Group LG05"/>
</dbReference>
<protein>
    <submittedName>
        <fullName evidence="1">Uncharacterized protein</fullName>
    </submittedName>
</protein>
<dbReference type="EMBL" id="CM042013">
    <property type="protein sequence ID" value="KAI3740068.1"/>
    <property type="molecule type" value="Genomic_DNA"/>
</dbReference>
<sequence>MVVLVCDLIIDQKLGSFNHGLNQEIHEKCKNIQESQIFGQKNERLIEIEGRWTQQKARVMSISVARPLVDVTEPRIHQK</sequence>